<evidence type="ECO:0000256" key="2">
    <source>
        <dbReference type="ARBA" id="ARBA00022801"/>
    </source>
</evidence>
<dbReference type="GO" id="GO:0016787">
    <property type="term" value="F:hydrolase activity"/>
    <property type="evidence" value="ECO:0007669"/>
    <property type="project" value="UniProtKB-KW"/>
</dbReference>
<dbReference type="SMR" id="A0A0B1NUY7"/>
<gene>
    <name evidence="5" type="ORF">EV44_g0559</name>
</gene>
<dbReference type="Gene3D" id="3.10.450.30">
    <property type="entry name" value="Microbial ribonucleases"/>
    <property type="match status" value="1"/>
</dbReference>
<dbReference type="Pfam" id="PF00545">
    <property type="entry name" value="Ribonuclease"/>
    <property type="match status" value="1"/>
</dbReference>
<feature type="chain" id="PRO_5002061500" evidence="4">
    <location>
        <begin position="22"/>
        <end position="199"/>
    </location>
</feature>
<evidence type="ECO:0000256" key="1">
    <source>
        <dbReference type="ARBA" id="ARBA00022722"/>
    </source>
</evidence>
<evidence type="ECO:0000313" key="6">
    <source>
        <dbReference type="Proteomes" id="UP000030854"/>
    </source>
</evidence>
<name>A0A0B1NUY7_UNCNE</name>
<keyword evidence="1" id="KW-0540">Nuclease</keyword>
<evidence type="ECO:0000313" key="5">
    <source>
        <dbReference type="EMBL" id="KHJ30177.1"/>
    </source>
</evidence>
<dbReference type="HOGENOM" id="CLU_1373123_0_0_1"/>
<dbReference type="EMBL" id="JNVN01004865">
    <property type="protein sequence ID" value="KHJ30177.1"/>
    <property type="molecule type" value="Genomic_DNA"/>
</dbReference>
<feature type="compositionally biased region" description="Acidic residues" evidence="3">
    <location>
        <begin position="177"/>
        <end position="199"/>
    </location>
</feature>
<dbReference type="Proteomes" id="UP000030854">
    <property type="component" value="Unassembled WGS sequence"/>
</dbReference>
<accession>A0A0B1NUY7</accession>
<keyword evidence="4" id="KW-0732">Signal</keyword>
<dbReference type="InterPro" id="IPR000026">
    <property type="entry name" value="N1-like"/>
</dbReference>
<evidence type="ECO:0000256" key="4">
    <source>
        <dbReference type="SAM" id="SignalP"/>
    </source>
</evidence>
<keyword evidence="2" id="KW-0378">Hydrolase</keyword>
<feature type="region of interest" description="Disordered" evidence="3">
    <location>
        <begin position="172"/>
        <end position="199"/>
    </location>
</feature>
<evidence type="ECO:0000256" key="3">
    <source>
        <dbReference type="SAM" id="MobiDB-lite"/>
    </source>
</evidence>
<sequence length="199" mass="22244">MHFPVGAIASILVLSPVSVLSMAISAESTDLAPKAIDNTIQTYNNQLGHSAAPPPALDKRFFLIPRGKNREQKRSSGFQCRKKYISPGKVEKAKAAACPRIKDNKQRHVFPLLHTVTEFDAPGPYLEWPISRDGWVWNRLRKGKYRIILTLECEVVGAVIRKKNSSYLTCKNLSKGEDEDKDEDGDGDDDDDDESESDE</sequence>
<dbReference type="GO" id="GO:0004521">
    <property type="term" value="F:RNA endonuclease activity"/>
    <property type="evidence" value="ECO:0007669"/>
    <property type="project" value="InterPro"/>
</dbReference>
<dbReference type="InterPro" id="IPR016191">
    <property type="entry name" value="Ribonuclease/ribotoxin"/>
</dbReference>
<reference evidence="5 6" key="1">
    <citation type="journal article" date="2014" name="BMC Genomics">
        <title>Adaptive genomic structural variation in the grape powdery mildew pathogen, Erysiphe necator.</title>
        <authorList>
            <person name="Jones L."/>
            <person name="Riaz S."/>
            <person name="Morales-Cruz A."/>
            <person name="Amrine K.C."/>
            <person name="McGuire B."/>
            <person name="Gubler W.D."/>
            <person name="Walker M.A."/>
            <person name="Cantu D."/>
        </authorList>
    </citation>
    <scope>NUCLEOTIDE SEQUENCE [LARGE SCALE GENOMIC DNA]</scope>
    <source>
        <strain evidence="6">c</strain>
    </source>
</reference>
<keyword evidence="6" id="KW-1185">Reference proteome</keyword>
<organism evidence="5 6">
    <name type="scientific">Uncinula necator</name>
    <name type="common">Grape powdery mildew</name>
    <dbReference type="NCBI Taxonomy" id="52586"/>
    <lineage>
        <taxon>Eukaryota</taxon>
        <taxon>Fungi</taxon>
        <taxon>Dikarya</taxon>
        <taxon>Ascomycota</taxon>
        <taxon>Pezizomycotina</taxon>
        <taxon>Leotiomycetes</taxon>
        <taxon>Erysiphales</taxon>
        <taxon>Erysiphaceae</taxon>
        <taxon>Erysiphe</taxon>
    </lineage>
</organism>
<comment type="caution">
    <text evidence="5">The sequence shown here is derived from an EMBL/GenBank/DDBJ whole genome shotgun (WGS) entry which is preliminary data.</text>
</comment>
<dbReference type="SUPFAM" id="SSF53933">
    <property type="entry name" value="Microbial ribonucleases"/>
    <property type="match status" value="1"/>
</dbReference>
<dbReference type="AlphaFoldDB" id="A0A0B1NUY7"/>
<feature type="signal peptide" evidence="4">
    <location>
        <begin position="1"/>
        <end position="21"/>
    </location>
</feature>
<proteinExistence type="predicted"/>
<protein>
    <submittedName>
        <fullName evidence="5">Putative secreted effector protein</fullName>
    </submittedName>
</protein>
<dbReference type="GO" id="GO:0003723">
    <property type="term" value="F:RNA binding"/>
    <property type="evidence" value="ECO:0007669"/>
    <property type="project" value="InterPro"/>
</dbReference>
<dbReference type="STRING" id="52586.A0A0B1NUY7"/>